<protein>
    <submittedName>
        <fullName evidence="2">Uncharacterized protein</fullName>
    </submittedName>
</protein>
<accession>A0A2R7Y409</accession>
<dbReference type="Proteomes" id="UP000244093">
    <property type="component" value="Unassembled WGS sequence"/>
</dbReference>
<name>A0A2R7Y409_9CREN</name>
<feature type="transmembrane region" description="Helical" evidence="1">
    <location>
        <begin position="38"/>
        <end position="61"/>
    </location>
</feature>
<evidence type="ECO:0000313" key="2">
    <source>
        <dbReference type="EMBL" id="PUA32254.1"/>
    </source>
</evidence>
<feature type="transmembrane region" description="Helical" evidence="1">
    <location>
        <begin position="73"/>
        <end position="91"/>
    </location>
</feature>
<proteinExistence type="predicted"/>
<sequence length="448" mass="49635">MDYLVIAYNLALLSYSLGVLLLASPIPSKSVKSWGSKLISDSLMTAILISSITLIQGIGAYILKVLNVSWEEFFTWLYVRTLTLVSFYTVLTQVASYLKHVELSFLTSPIGYVVSLISLSFTSLRTIYVLSNVIYAFKDKLAVLGVLLYSLPFRVGKGVGSFFIAASIVMFVGFPLMPHFIQSFEASYPSKTLLESKTITVNVVDVNGRGLPYPIVKFYLVRELNNPIGVVLGDVEGKLIIGDGLDVLPKENFTLQVQIEYLGMSFTPVPDYITSEFEINTLSIPQLLMLPGLALLRNGDVEFVDVLYDYGSADITVKAFTNSKVTLVKYLKTNVTYVEVNGRETSCIWSDETWYGISISTCSIELNGSDSYTSLKLIYTPSQPSAPNVGEVRLIYKESIIDDLTNLINVAVTYIYTYIFLPGVYVVILTSMTHALSKVLGGSRLRLM</sequence>
<evidence type="ECO:0000256" key="1">
    <source>
        <dbReference type="SAM" id="Phobius"/>
    </source>
</evidence>
<dbReference type="AlphaFoldDB" id="A0A2R7Y409"/>
<feature type="transmembrane region" description="Helical" evidence="1">
    <location>
        <begin position="6"/>
        <end position="26"/>
    </location>
</feature>
<feature type="transmembrane region" description="Helical" evidence="1">
    <location>
        <begin position="415"/>
        <end position="436"/>
    </location>
</feature>
<organism evidence="2 3">
    <name type="scientific">Zestosphaera tikiterensis</name>
    <dbReference type="NCBI Taxonomy" id="1973259"/>
    <lineage>
        <taxon>Archaea</taxon>
        <taxon>Thermoproteota</taxon>
        <taxon>Thermoprotei</taxon>
        <taxon>Desulfurococcales</taxon>
        <taxon>Desulfurococcaceae</taxon>
        <taxon>Zestosphaera</taxon>
    </lineage>
</organism>
<keyword evidence="1" id="KW-0472">Membrane</keyword>
<feature type="transmembrane region" description="Helical" evidence="1">
    <location>
        <begin position="161"/>
        <end position="181"/>
    </location>
</feature>
<keyword evidence="1" id="KW-1133">Transmembrane helix</keyword>
<gene>
    <name evidence="2" type="ORF">B7O98_06190</name>
</gene>
<reference evidence="2 3" key="1">
    <citation type="journal article" date="2018" name="Syst. Appl. Microbiol.">
        <title>A new symbiotic nanoarchaeote (Candidatus Nanoclepta minutus) and its host (Zestosphaera tikiterensis gen. nov., sp. nov.) from a New Zealand hot spring.</title>
        <authorList>
            <person name="St John E."/>
            <person name="Liu Y."/>
            <person name="Podar M."/>
            <person name="Stott M.B."/>
            <person name="Meneghin J."/>
            <person name="Chen Z."/>
            <person name="Lagutin K."/>
            <person name="Mitchell K."/>
            <person name="Reysenbach A.L."/>
        </authorList>
    </citation>
    <scope>NUCLEOTIDE SEQUENCE [LARGE SCALE GENOMIC DNA]</scope>
    <source>
        <strain evidence="2">NZ3</strain>
    </source>
</reference>
<keyword evidence="1" id="KW-0812">Transmembrane</keyword>
<dbReference type="EMBL" id="NBVN01000004">
    <property type="protein sequence ID" value="PUA32254.1"/>
    <property type="molecule type" value="Genomic_DNA"/>
</dbReference>
<comment type="caution">
    <text evidence="2">The sequence shown here is derived from an EMBL/GenBank/DDBJ whole genome shotgun (WGS) entry which is preliminary data.</text>
</comment>
<evidence type="ECO:0000313" key="3">
    <source>
        <dbReference type="Proteomes" id="UP000244093"/>
    </source>
</evidence>